<dbReference type="SMART" id="SM00666">
    <property type="entry name" value="PB1"/>
    <property type="match status" value="1"/>
</dbReference>
<evidence type="ECO:0000313" key="3">
    <source>
        <dbReference type="EMBL" id="CAE0809013.1"/>
    </source>
</evidence>
<sequence length="485" mass="53199">MNLMRLKVFFHAAEGEQIRRFSVQKESKLEAIKDRLNEMSGMDNGYQIHYVDPDGDQVLISSQEEWEECLNVLGDPLTLRLHVSEVQRSGKAMPCRRESDSADRGSWWQLKTFADAFDARGKQIPVDMMHTCAVQLMDDGYYHEALQTLQSCEVAGAVGLYNMACCYALMWQQDEAIATLKKSIAKGYKDWEHMQSDEDLASLHSVAQFQQMVQDLKEGKQPTAIPETQVSETSLPPSVPVLHKTVTATVMMQPAEGTRDLSVLAAVEDSVATQQLQEAAAVPAGVNDLDEAIEKENTSELGTGEQTTELEHTSEMGSGKQETSLVMEQREPSDLSEYSAVSAASRDSLAGYQSDPDDFEVIPGVYYCYSFSTRPAEQPATPLDLPVATMTATAQALVCDAQSGGMSPVQPLTEQLHVEKDEEESGTKKPRDEGCAMQEVGDASKRELKDLVMHPSATPVADQISPDTYKPDPDDLAVVSGGLST</sequence>
<gene>
    <name evidence="3" type="ORF">EGYM00163_LOCUS20144</name>
</gene>
<dbReference type="CDD" id="cd05992">
    <property type="entry name" value="PB1"/>
    <property type="match status" value="1"/>
</dbReference>
<feature type="region of interest" description="Disordered" evidence="1">
    <location>
        <begin position="417"/>
        <end position="436"/>
    </location>
</feature>
<reference evidence="3" key="1">
    <citation type="submission" date="2021-01" db="EMBL/GenBank/DDBJ databases">
        <authorList>
            <person name="Corre E."/>
            <person name="Pelletier E."/>
            <person name="Niang G."/>
            <person name="Scheremetjew M."/>
            <person name="Finn R."/>
            <person name="Kale V."/>
            <person name="Holt S."/>
            <person name="Cochrane G."/>
            <person name="Meng A."/>
            <person name="Brown T."/>
            <person name="Cohen L."/>
        </authorList>
    </citation>
    <scope>NUCLEOTIDE SEQUENCE</scope>
    <source>
        <strain evidence="3">CCMP1594</strain>
    </source>
</reference>
<dbReference type="SUPFAM" id="SSF54277">
    <property type="entry name" value="CAD &amp; PB1 domains"/>
    <property type="match status" value="1"/>
</dbReference>
<dbReference type="InterPro" id="IPR054527">
    <property type="entry name" value="BCE_2095-like_N"/>
</dbReference>
<feature type="compositionally biased region" description="Basic and acidic residues" evidence="1">
    <location>
        <begin position="417"/>
        <end position="434"/>
    </location>
</feature>
<organism evidence="3">
    <name type="scientific">Eutreptiella gymnastica</name>
    <dbReference type="NCBI Taxonomy" id="73025"/>
    <lineage>
        <taxon>Eukaryota</taxon>
        <taxon>Discoba</taxon>
        <taxon>Euglenozoa</taxon>
        <taxon>Euglenida</taxon>
        <taxon>Spirocuta</taxon>
        <taxon>Euglenophyceae</taxon>
        <taxon>Eutreptiales</taxon>
        <taxon>Eutreptiaceae</taxon>
        <taxon>Eutreptiella</taxon>
    </lineage>
</organism>
<evidence type="ECO:0000259" key="2">
    <source>
        <dbReference type="PROSITE" id="PS51745"/>
    </source>
</evidence>
<dbReference type="InterPro" id="IPR000270">
    <property type="entry name" value="PB1_dom"/>
</dbReference>
<accession>A0A7S4FQB8</accession>
<feature type="region of interest" description="Disordered" evidence="1">
    <location>
        <begin position="296"/>
        <end position="340"/>
    </location>
</feature>
<dbReference type="Pfam" id="PF22316">
    <property type="entry name" value="ABhydrolase-like_N"/>
    <property type="match status" value="1"/>
</dbReference>
<proteinExistence type="predicted"/>
<feature type="domain" description="PB1" evidence="2">
    <location>
        <begin position="3"/>
        <end position="84"/>
    </location>
</feature>
<dbReference type="Gene3D" id="3.10.20.90">
    <property type="entry name" value="Phosphatidylinositol 3-kinase Catalytic Subunit, Chain A, domain 1"/>
    <property type="match status" value="1"/>
</dbReference>
<dbReference type="InterPro" id="IPR053793">
    <property type="entry name" value="PB1-like"/>
</dbReference>
<evidence type="ECO:0000256" key="1">
    <source>
        <dbReference type="SAM" id="MobiDB-lite"/>
    </source>
</evidence>
<dbReference type="PROSITE" id="PS51745">
    <property type="entry name" value="PB1"/>
    <property type="match status" value="1"/>
</dbReference>
<dbReference type="AlphaFoldDB" id="A0A7S4FQB8"/>
<protein>
    <recommendedName>
        <fullName evidence="2">PB1 domain-containing protein</fullName>
    </recommendedName>
</protein>
<feature type="region of interest" description="Disordered" evidence="1">
    <location>
        <begin position="453"/>
        <end position="485"/>
    </location>
</feature>
<dbReference type="Pfam" id="PF00564">
    <property type="entry name" value="PB1"/>
    <property type="match status" value="1"/>
</dbReference>
<dbReference type="EMBL" id="HBJA01056930">
    <property type="protein sequence ID" value="CAE0809013.1"/>
    <property type="molecule type" value="Transcribed_RNA"/>
</dbReference>
<dbReference type="NCBIfam" id="NF047558">
    <property type="entry name" value="TPR_END_plus"/>
    <property type="match status" value="1"/>
</dbReference>
<name>A0A7S4FQB8_9EUGL</name>